<keyword evidence="1" id="KW-0645">Protease</keyword>
<dbReference type="Pfam" id="PF07727">
    <property type="entry name" value="RVT_2"/>
    <property type="match status" value="1"/>
</dbReference>
<keyword evidence="5" id="KW-1185">Reference proteome</keyword>
<feature type="domain" description="Reverse transcriptase Ty1/copia-type" evidence="2">
    <location>
        <begin position="727"/>
        <end position="848"/>
    </location>
</feature>
<dbReference type="SUPFAM" id="SSF56672">
    <property type="entry name" value="DNA/RNA polymerases"/>
    <property type="match status" value="1"/>
</dbReference>
<dbReference type="PANTHER" id="PTHR47481">
    <property type="match status" value="1"/>
</dbReference>
<evidence type="ECO:0000259" key="2">
    <source>
        <dbReference type="Pfam" id="PF07727"/>
    </source>
</evidence>
<dbReference type="Pfam" id="PF22936">
    <property type="entry name" value="Pol_BBD"/>
    <property type="match status" value="1"/>
</dbReference>
<protein>
    <submittedName>
        <fullName evidence="4">Uncharacterized protein</fullName>
    </submittedName>
</protein>
<sequence>MVVRFTSSYGINRHKFLEPRVSCRVTQSILVEHRRWLLKTRYGVIGWLTDLFVFLGSFSAAECCDSMFTNKKINVVLDETNFLLWKQQVLLAIHSHRLERLLTGAMQSPPEITVDEDGSLIPNEAYDDFIAQDSVLASWLLSTISPHLLSQFVGAETVISIWVMVLQYFATRSSTSVMSLHCKLQSLKKGEDNMWVYIDKVKEICDALASCESPIPLVGHIASILKRLPREYQSFMAVIMSSGDMLPFANCWLCSSRINGYGCCSYCSSQVENEACRVFSANFVANTTTYDKCACMYSSKGYRLHDSTGADKLVVEQDQWVIDFGATHHVTPYTSVVTRKTGCSGPGTLVVGDGALLPVNLVGSTFMKSASRVLLVNDLLHVPGITQNFLSVSKFARDNNVVLEFYAQGCCVRDAVNGEVILQGRMEEGLYVFPSTTVSRVVQSDWGGEYRSLSVVLVKEGIVHCVACQIHRSRIVLSKESIDTSLSLPCPQHKGYMCLAVSGRIYVSRHVIFDEFTFPFARVAGSSNTSVSNKQRYAKLEEAVNAGEDSVDGNSGHLGQIVVDMGETSLEAAAQQDINEEGGEVGTAEALEPTNQRKSVAVTGSLDNVSHLRDDNDASYLNRHSMLKKSKCRIFKPKLYMASYDDMKPLNIHEAIKSPHWRATFHVEIEALRRNGTWTLVKLPEERSVVGCKWLFKLKKNPDGSISSGQICNVECSPFTSCYEWLAPPGFEQVAADGSPLVCRLKKVLYGLREAPQNWHDKLKKCLVKIRFKKFSAYTSLFVCWEDGQCVYILMYVDDIVLTGSSNKQIEEVVKLLGSEFALKDLGDLHYFLGIEDAYEYRSIVVKRILRYLVGIINHGLVIAPAVVGFNVVAFADTDWAANIDDRKSVSGYCAFVGDNLVMWNSKKQKSVSRSTMEAEYRSVVDVNAETTWVNALLSDLGVASKHVEVDVHFVHEKVALKQVLVNYVPGSHQVADGFTMPLVTARFEVFKARVNVQSTFLWEEEEEVGRMLNDEVVS</sequence>
<dbReference type="Proteomes" id="UP000436088">
    <property type="component" value="Unassembled WGS sequence"/>
</dbReference>
<dbReference type="Pfam" id="PF14223">
    <property type="entry name" value="Retrotran_gag_2"/>
    <property type="match status" value="1"/>
</dbReference>
<dbReference type="CDD" id="cd09272">
    <property type="entry name" value="RNase_HI_RT_Ty1"/>
    <property type="match status" value="1"/>
</dbReference>
<dbReference type="InterPro" id="IPR013103">
    <property type="entry name" value="RVT_2"/>
</dbReference>
<accession>A0A6A2YWU4</accession>
<dbReference type="EMBL" id="VEPZ02001268">
    <property type="protein sequence ID" value="KAE8683492.1"/>
    <property type="molecule type" value="Genomic_DNA"/>
</dbReference>
<proteinExistence type="predicted"/>
<feature type="domain" description="Retrovirus-related Pol polyprotein from transposon TNT 1-94-like beta-barrel" evidence="3">
    <location>
        <begin position="320"/>
        <end position="396"/>
    </location>
</feature>
<keyword evidence="1" id="KW-0064">Aspartyl protease</keyword>
<comment type="caution">
    <text evidence="4">The sequence shown here is derived from an EMBL/GenBank/DDBJ whole genome shotgun (WGS) entry which is preliminary data.</text>
</comment>
<gene>
    <name evidence="4" type="ORF">F3Y22_tig00111207pilonHSYRG00167</name>
</gene>
<evidence type="ECO:0000313" key="5">
    <source>
        <dbReference type="Proteomes" id="UP000436088"/>
    </source>
</evidence>
<dbReference type="PANTHER" id="PTHR47481:SF30">
    <property type="entry name" value="CCHC-TYPE DOMAIN-CONTAINING PROTEIN"/>
    <property type="match status" value="1"/>
</dbReference>
<dbReference type="GO" id="GO:0004190">
    <property type="term" value="F:aspartic-type endopeptidase activity"/>
    <property type="evidence" value="ECO:0007669"/>
    <property type="project" value="UniProtKB-KW"/>
</dbReference>
<evidence type="ECO:0000313" key="4">
    <source>
        <dbReference type="EMBL" id="KAE8683492.1"/>
    </source>
</evidence>
<reference evidence="4" key="1">
    <citation type="submission" date="2019-09" db="EMBL/GenBank/DDBJ databases">
        <title>Draft genome information of white flower Hibiscus syriacus.</title>
        <authorList>
            <person name="Kim Y.-M."/>
        </authorList>
    </citation>
    <scope>NUCLEOTIDE SEQUENCE [LARGE SCALE GENOMIC DNA]</scope>
    <source>
        <strain evidence="4">YM2019G1</strain>
    </source>
</reference>
<name>A0A6A2YWU4_HIBSY</name>
<dbReference type="InterPro" id="IPR043502">
    <property type="entry name" value="DNA/RNA_pol_sf"/>
</dbReference>
<organism evidence="4 5">
    <name type="scientific">Hibiscus syriacus</name>
    <name type="common">Rose of Sharon</name>
    <dbReference type="NCBI Taxonomy" id="106335"/>
    <lineage>
        <taxon>Eukaryota</taxon>
        <taxon>Viridiplantae</taxon>
        <taxon>Streptophyta</taxon>
        <taxon>Embryophyta</taxon>
        <taxon>Tracheophyta</taxon>
        <taxon>Spermatophyta</taxon>
        <taxon>Magnoliopsida</taxon>
        <taxon>eudicotyledons</taxon>
        <taxon>Gunneridae</taxon>
        <taxon>Pentapetalae</taxon>
        <taxon>rosids</taxon>
        <taxon>malvids</taxon>
        <taxon>Malvales</taxon>
        <taxon>Malvaceae</taxon>
        <taxon>Malvoideae</taxon>
        <taxon>Hibiscus</taxon>
    </lineage>
</organism>
<dbReference type="AlphaFoldDB" id="A0A6A2YWU4"/>
<evidence type="ECO:0000256" key="1">
    <source>
        <dbReference type="ARBA" id="ARBA00022750"/>
    </source>
</evidence>
<dbReference type="InterPro" id="IPR054722">
    <property type="entry name" value="PolX-like_BBD"/>
</dbReference>
<keyword evidence="1" id="KW-0378">Hydrolase</keyword>
<evidence type="ECO:0000259" key="3">
    <source>
        <dbReference type="Pfam" id="PF22936"/>
    </source>
</evidence>